<sequence>MAESLPSIREYIGYDPAVQSYTRPKVFVESPEGIPAINEHLAGLNANDAQSLHRTFNRVQVWGEGVEIAFAQPVQVSSESVTAPSLQAPIDFALDESTPSFRGRSRQGRIYDPSIPRLPTPDIETGVYGNSYDDAVGILASYWKPPPGDAGIPRTNEEKRKIVRRLRDAVLNKINTGDNKGRGYAARWGLESEQFYQNAWVDRICWEVLNETIKLHEEGFTVPIFDKDLDAHVDKKLDFSERIDALVKLFHDWKSVCDSLMKMEKIVHYVAGPIKYYQRSGSNKKNNAHKKRTLETWKADAQGRNFSTIPTPTREKGNGKTLNALAHGRELNALARQPHMSALGAGFKHGQHRELPNPRQYCAKVWPSG</sequence>
<keyword evidence="2" id="KW-1185">Reference proteome</keyword>
<comment type="caution">
    <text evidence="1">The sequence shown here is derived from an EMBL/GenBank/DDBJ whole genome shotgun (WGS) entry which is preliminary data.</text>
</comment>
<evidence type="ECO:0000313" key="1">
    <source>
        <dbReference type="EMBL" id="KAF2465303.1"/>
    </source>
</evidence>
<dbReference type="Proteomes" id="UP000799755">
    <property type="component" value="Unassembled WGS sequence"/>
</dbReference>
<reference evidence="1" key="1">
    <citation type="journal article" date="2020" name="Stud. Mycol.">
        <title>101 Dothideomycetes genomes: a test case for predicting lifestyles and emergence of pathogens.</title>
        <authorList>
            <person name="Haridas S."/>
            <person name="Albert R."/>
            <person name="Binder M."/>
            <person name="Bloem J."/>
            <person name="Labutti K."/>
            <person name="Salamov A."/>
            <person name="Andreopoulos B."/>
            <person name="Baker S."/>
            <person name="Barry K."/>
            <person name="Bills G."/>
            <person name="Bluhm B."/>
            <person name="Cannon C."/>
            <person name="Castanera R."/>
            <person name="Culley D."/>
            <person name="Daum C."/>
            <person name="Ezra D."/>
            <person name="Gonzalez J."/>
            <person name="Henrissat B."/>
            <person name="Kuo A."/>
            <person name="Liang C."/>
            <person name="Lipzen A."/>
            <person name="Lutzoni F."/>
            <person name="Magnuson J."/>
            <person name="Mondo S."/>
            <person name="Nolan M."/>
            <person name="Ohm R."/>
            <person name="Pangilinan J."/>
            <person name="Park H.-J."/>
            <person name="Ramirez L."/>
            <person name="Alfaro M."/>
            <person name="Sun H."/>
            <person name="Tritt A."/>
            <person name="Yoshinaga Y."/>
            <person name="Zwiers L.-H."/>
            <person name="Turgeon B."/>
            <person name="Goodwin S."/>
            <person name="Spatafora J."/>
            <person name="Crous P."/>
            <person name="Grigoriev I."/>
        </authorList>
    </citation>
    <scope>NUCLEOTIDE SEQUENCE</scope>
    <source>
        <strain evidence="1">ATCC 200398</strain>
    </source>
</reference>
<name>A0ACB6QEC5_9PLEO</name>
<gene>
    <name evidence="1" type="ORF">BDR25DRAFT_318555</name>
</gene>
<organism evidence="1 2">
    <name type="scientific">Lindgomyces ingoldianus</name>
    <dbReference type="NCBI Taxonomy" id="673940"/>
    <lineage>
        <taxon>Eukaryota</taxon>
        <taxon>Fungi</taxon>
        <taxon>Dikarya</taxon>
        <taxon>Ascomycota</taxon>
        <taxon>Pezizomycotina</taxon>
        <taxon>Dothideomycetes</taxon>
        <taxon>Pleosporomycetidae</taxon>
        <taxon>Pleosporales</taxon>
        <taxon>Lindgomycetaceae</taxon>
        <taxon>Lindgomyces</taxon>
    </lineage>
</organism>
<protein>
    <submittedName>
        <fullName evidence="1">Uncharacterized protein</fullName>
    </submittedName>
</protein>
<proteinExistence type="predicted"/>
<evidence type="ECO:0000313" key="2">
    <source>
        <dbReference type="Proteomes" id="UP000799755"/>
    </source>
</evidence>
<accession>A0ACB6QEC5</accession>
<dbReference type="EMBL" id="MU003530">
    <property type="protein sequence ID" value="KAF2465303.1"/>
    <property type="molecule type" value="Genomic_DNA"/>
</dbReference>